<evidence type="ECO:0000313" key="4">
    <source>
        <dbReference type="Proteomes" id="UP000248014"/>
    </source>
</evidence>
<feature type="signal peptide" evidence="2">
    <location>
        <begin position="1"/>
        <end position="25"/>
    </location>
</feature>
<keyword evidence="1" id="KW-0472">Membrane</keyword>
<dbReference type="RefSeq" id="WP_110298455.1">
    <property type="nucleotide sequence ID" value="NZ_QJJM01000005.1"/>
</dbReference>
<proteinExistence type="predicted"/>
<evidence type="ECO:0000313" key="3">
    <source>
        <dbReference type="EMBL" id="PXW76425.1"/>
    </source>
</evidence>
<sequence length="73" mass="6948">MKLAKTALAALALTTMVGAPVLAQAATSAARVSASGEESDAEGSTGIIIGVVAAAAVVGGIIVIADDDEPNSP</sequence>
<protein>
    <submittedName>
        <fullName evidence="3">Uncharacterized protein</fullName>
    </submittedName>
</protein>
<keyword evidence="1" id="KW-1133">Transmembrane helix</keyword>
<dbReference type="EMBL" id="QJJM01000005">
    <property type="protein sequence ID" value="PXW76425.1"/>
    <property type="molecule type" value="Genomic_DNA"/>
</dbReference>
<organism evidence="3 4">
    <name type="scientific">Blastomonas natatoria</name>
    <dbReference type="NCBI Taxonomy" id="34015"/>
    <lineage>
        <taxon>Bacteria</taxon>
        <taxon>Pseudomonadati</taxon>
        <taxon>Pseudomonadota</taxon>
        <taxon>Alphaproteobacteria</taxon>
        <taxon>Sphingomonadales</taxon>
        <taxon>Sphingomonadaceae</taxon>
        <taxon>Blastomonas</taxon>
    </lineage>
</organism>
<dbReference type="Proteomes" id="UP000248014">
    <property type="component" value="Unassembled WGS sequence"/>
</dbReference>
<feature type="transmembrane region" description="Helical" evidence="1">
    <location>
        <begin position="47"/>
        <end position="65"/>
    </location>
</feature>
<keyword evidence="4" id="KW-1185">Reference proteome</keyword>
<feature type="chain" id="PRO_5016155688" evidence="2">
    <location>
        <begin position="26"/>
        <end position="73"/>
    </location>
</feature>
<gene>
    <name evidence="3" type="ORF">C7451_105199</name>
</gene>
<evidence type="ECO:0000256" key="2">
    <source>
        <dbReference type="SAM" id="SignalP"/>
    </source>
</evidence>
<name>A0A2V3V8D2_9SPHN</name>
<accession>A0A2V3V8D2</accession>
<keyword evidence="1" id="KW-0812">Transmembrane</keyword>
<comment type="caution">
    <text evidence="3">The sequence shown here is derived from an EMBL/GenBank/DDBJ whole genome shotgun (WGS) entry which is preliminary data.</text>
</comment>
<reference evidence="3 4" key="1">
    <citation type="submission" date="2018-05" db="EMBL/GenBank/DDBJ databases">
        <title>Genomic Encyclopedia of Type Strains, Phase IV (KMG-IV): sequencing the most valuable type-strain genomes for metagenomic binning, comparative biology and taxonomic classification.</title>
        <authorList>
            <person name="Goeker M."/>
        </authorList>
    </citation>
    <scope>NUCLEOTIDE SEQUENCE [LARGE SCALE GENOMIC DNA]</scope>
    <source>
        <strain evidence="3 4">DSM 3183</strain>
    </source>
</reference>
<dbReference type="AlphaFoldDB" id="A0A2V3V8D2"/>
<keyword evidence="2" id="KW-0732">Signal</keyword>
<evidence type="ECO:0000256" key="1">
    <source>
        <dbReference type="SAM" id="Phobius"/>
    </source>
</evidence>